<dbReference type="EMBL" id="FZQP02000437">
    <property type="protein sequence ID" value="VVC88957.1"/>
    <property type="molecule type" value="Genomic_DNA"/>
</dbReference>
<evidence type="ECO:0000259" key="1">
    <source>
        <dbReference type="Pfam" id="PF03028"/>
    </source>
</evidence>
<dbReference type="InterPro" id="IPR026983">
    <property type="entry name" value="DHC"/>
</dbReference>
<accession>A0A5E4PV00</accession>
<dbReference type="GO" id="GO:0030286">
    <property type="term" value="C:dynein complex"/>
    <property type="evidence" value="ECO:0007669"/>
    <property type="project" value="InterPro"/>
</dbReference>
<name>A0A5E4PV00_9NEOP</name>
<evidence type="ECO:0000313" key="3">
    <source>
        <dbReference type="EMBL" id="VVC88957.1"/>
    </source>
</evidence>
<organism evidence="3 4">
    <name type="scientific">Leptidea sinapis</name>
    <dbReference type="NCBI Taxonomy" id="189913"/>
    <lineage>
        <taxon>Eukaryota</taxon>
        <taxon>Metazoa</taxon>
        <taxon>Ecdysozoa</taxon>
        <taxon>Arthropoda</taxon>
        <taxon>Hexapoda</taxon>
        <taxon>Insecta</taxon>
        <taxon>Pterygota</taxon>
        <taxon>Neoptera</taxon>
        <taxon>Endopterygota</taxon>
        <taxon>Lepidoptera</taxon>
        <taxon>Glossata</taxon>
        <taxon>Ditrysia</taxon>
        <taxon>Papilionoidea</taxon>
        <taxon>Pieridae</taxon>
        <taxon>Dismorphiinae</taxon>
        <taxon>Leptidea</taxon>
    </lineage>
</organism>
<dbReference type="GO" id="GO:0051959">
    <property type="term" value="F:dynein light intermediate chain binding"/>
    <property type="evidence" value="ECO:0007669"/>
    <property type="project" value="InterPro"/>
</dbReference>
<dbReference type="PANTHER" id="PTHR22878">
    <property type="entry name" value="DYNEIN HEAVY CHAIN 6, AXONEMAL-LIKE-RELATED"/>
    <property type="match status" value="1"/>
</dbReference>
<dbReference type="InterPro" id="IPR004273">
    <property type="entry name" value="Dynein_heavy_D6_P-loop"/>
</dbReference>
<keyword evidence="4" id="KW-1185">Reference proteome</keyword>
<dbReference type="GO" id="GO:0007018">
    <property type="term" value="P:microtubule-based movement"/>
    <property type="evidence" value="ECO:0007669"/>
    <property type="project" value="InterPro"/>
</dbReference>
<dbReference type="InterPro" id="IPR027417">
    <property type="entry name" value="P-loop_NTPase"/>
</dbReference>
<dbReference type="AlphaFoldDB" id="A0A5E4PV00"/>
<dbReference type="GO" id="GO:0008569">
    <property type="term" value="F:minus-end-directed microtubule motor activity"/>
    <property type="evidence" value="ECO:0007669"/>
    <property type="project" value="InterPro"/>
</dbReference>
<dbReference type="PANTHER" id="PTHR22878:SF70">
    <property type="entry name" value="DYNEIN HEAVY CHAIN 2, AXONEMAL"/>
    <property type="match status" value="1"/>
</dbReference>
<reference evidence="3 4" key="1">
    <citation type="submission" date="2017-07" db="EMBL/GenBank/DDBJ databases">
        <authorList>
            <person name="Talla V."/>
            <person name="Backstrom N."/>
        </authorList>
    </citation>
    <scope>NUCLEOTIDE SEQUENCE [LARGE SCALE GENOMIC DNA]</scope>
</reference>
<sequence>MGHQFVEPPLFDLASSYADSHCCIPLLFVLTPGSDPMGTLLKFADDQGFGSSRLFSLSLGQGQGPIAVKLIDEGVRSGTWVVLQNCHLAKSWMPMLEKSDPINDSEWFEGNKQPEIFKKLLFALCFFHAVVQERRQFGPLGWNIRYEFNETDLRISITQLNMFLNEYDDVQFVALRYLTGECNYGGRVTDDWDRRCLNTILYKFYNPSAIEEDKYPLDPTEPPSEGVYIRGLFMEGARWNMEDYYVDESHPKILYDEFPPVWLIPLKRDDIPTDVFYNCPLYKTGDRRGVLSTTGHSTNYVLFMRLPTSQPPDHWIMRGVALLTQLPF</sequence>
<evidence type="ECO:0008006" key="5">
    <source>
        <dbReference type="Google" id="ProtNLM"/>
    </source>
</evidence>
<dbReference type="Pfam" id="PF18198">
    <property type="entry name" value="AAA_lid_11"/>
    <property type="match status" value="1"/>
</dbReference>
<feature type="domain" description="Dynein heavy chain AAA lid" evidence="2">
    <location>
        <begin position="117"/>
        <end position="219"/>
    </location>
</feature>
<protein>
    <recommendedName>
        <fullName evidence="5">Dynein heavy chain C-terminal domain-containing protein</fullName>
    </recommendedName>
</protein>
<dbReference type="InterPro" id="IPR043160">
    <property type="entry name" value="Dynein_C_barrel"/>
</dbReference>
<dbReference type="Gene3D" id="3.40.50.300">
    <property type="entry name" value="P-loop containing nucleotide triphosphate hydrolases"/>
    <property type="match status" value="1"/>
</dbReference>
<dbReference type="Proteomes" id="UP000324832">
    <property type="component" value="Unassembled WGS sequence"/>
</dbReference>
<evidence type="ECO:0000313" key="4">
    <source>
        <dbReference type="Proteomes" id="UP000324832"/>
    </source>
</evidence>
<feature type="domain" description="Dynein heavy chain region D6 P-loop" evidence="1">
    <location>
        <begin position="22"/>
        <end position="99"/>
    </location>
</feature>
<dbReference type="FunFam" id="3.10.490.20:FF:000009">
    <property type="entry name" value="Dynein heavy chain 4"/>
    <property type="match status" value="1"/>
</dbReference>
<dbReference type="InterPro" id="IPR041658">
    <property type="entry name" value="AAA_lid_11"/>
</dbReference>
<dbReference type="Pfam" id="PF03028">
    <property type="entry name" value="Dynein_heavy"/>
    <property type="match status" value="1"/>
</dbReference>
<evidence type="ECO:0000259" key="2">
    <source>
        <dbReference type="Pfam" id="PF18198"/>
    </source>
</evidence>
<proteinExistence type="predicted"/>
<dbReference type="Gene3D" id="3.10.490.20">
    <property type="match status" value="1"/>
</dbReference>
<gene>
    <name evidence="3" type="ORF">LSINAPIS_LOCUS2203</name>
</gene>
<dbReference type="GO" id="GO:0045505">
    <property type="term" value="F:dynein intermediate chain binding"/>
    <property type="evidence" value="ECO:0007669"/>
    <property type="project" value="InterPro"/>
</dbReference>